<dbReference type="RefSeq" id="WP_344173978.1">
    <property type="nucleotide sequence ID" value="NZ_BAAANC010000002.1"/>
</dbReference>
<dbReference type="SUPFAM" id="SSF56112">
    <property type="entry name" value="Protein kinase-like (PK-like)"/>
    <property type="match status" value="1"/>
</dbReference>
<name>A0ABN2AQC9_9ACTN</name>
<gene>
    <name evidence="1" type="ORF">GCM10009741_27650</name>
</gene>
<evidence type="ECO:0000313" key="2">
    <source>
        <dbReference type="Proteomes" id="UP001500363"/>
    </source>
</evidence>
<keyword evidence="2" id="KW-1185">Reference proteome</keyword>
<proteinExistence type="predicted"/>
<reference evidence="1 2" key="1">
    <citation type="journal article" date="2019" name="Int. J. Syst. Evol. Microbiol.">
        <title>The Global Catalogue of Microorganisms (GCM) 10K type strain sequencing project: providing services to taxonomists for standard genome sequencing and annotation.</title>
        <authorList>
            <consortium name="The Broad Institute Genomics Platform"/>
            <consortium name="The Broad Institute Genome Sequencing Center for Infectious Disease"/>
            <person name="Wu L."/>
            <person name="Ma J."/>
        </authorList>
    </citation>
    <scope>NUCLEOTIDE SEQUENCE [LARGE SCALE GENOMIC DNA]</scope>
    <source>
        <strain evidence="1 2">JCM 14303</strain>
    </source>
</reference>
<accession>A0ABN2AQC9</accession>
<organism evidence="1 2">
    <name type="scientific">Kribbella lupini</name>
    <dbReference type="NCBI Taxonomy" id="291602"/>
    <lineage>
        <taxon>Bacteria</taxon>
        <taxon>Bacillati</taxon>
        <taxon>Actinomycetota</taxon>
        <taxon>Actinomycetes</taxon>
        <taxon>Propionibacteriales</taxon>
        <taxon>Kribbellaceae</taxon>
        <taxon>Kribbella</taxon>
    </lineage>
</organism>
<dbReference type="Proteomes" id="UP001500363">
    <property type="component" value="Unassembled WGS sequence"/>
</dbReference>
<sequence>MTVEPWLSRWCARELGASPVQQLLSATLMSDVQAFRLDDGREVVIKSRPDPGGRVPTCLAVQQAVSGAGLPCPRPLTGATTVDGLAVHAEQWLPGGEVARGTDPASAQRSARLYAAVTAVTSRLQLPPPLPNPEWVHWDHTGPGHWPPNPVHDNRPGADSLPTELLTIAARTRARLLAATSLPRVLGHADWEAQNLRWNDTVVHDWDSIAWLPEPALAGAAAGAFASTETPTLAPLESSEAFLTAYQEEAGAFTTDELEVAWAASLWPALHNARAELLWDHPPVALTAVLDQAESRLHRAGASEEG</sequence>
<evidence type="ECO:0008006" key="3">
    <source>
        <dbReference type="Google" id="ProtNLM"/>
    </source>
</evidence>
<comment type="caution">
    <text evidence="1">The sequence shown here is derived from an EMBL/GenBank/DDBJ whole genome shotgun (WGS) entry which is preliminary data.</text>
</comment>
<dbReference type="InterPro" id="IPR011009">
    <property type="entry name" value="Kinase-like_dom_sf"/>
</dbReference>
<protein>
    <recommendedName>
        <fullName evidence="3">Ser/Thr protein kinase RdoA (MazF antagonist)</fullName>
    </recommendedName>
</protein>
<dbReference type="EMBL" id="BAAANC010000002">
    <property type="protein sequence ID" value="GAA1524700.1"/>
    <property type="molecule type" value="Genomic_DNA"/>
</dbReference>
<evidence type="ECO:0000313" key="1">
    <source>
        <dbReference type="EMBL" id="GAA1524700.1"/>
    </source>
</evidence>